<accession>A0A839IND1</accession>
<keyword evidence="3" id="KW-1185">Reference proteome</keyword>
<dbReference type="Proteomes" id="UP000565262">
    <property type="component" value="Unassembled WGS sequence"/>
</dbReference>
<dbReference type="PANTHER" id="PTHR39431">
    <property type="entry name" value="FRPA/C-RELATED PROTEIN"/>
    <property type="match status" value="1"/>
</dbReference>
<comment type="caution">
    <text evidence="2">The sequence shown here is derived from an EMBL/GenBank/DDBJ whole genome shotgun (WGS) entry which is preliminary data.</text>
</comment>
<name>A0A839IND1_9GAMM</name>
<dbReference type="GO" id="GO:0005509">
    <property type="term" value="F:calcium ion binding"/>
    <property type="evidence" value="ECO:0007669"/>
    <property type="project" value="InterPro"/>
</dbReference>
<gene>
    <name evidence="2" type="ORF">H4O21_05300</name>
</gene>
<protein>
    <recommendedName>
        <fullName evidence="4">EF-hand domain-containing protein</fullName>
    </recommendedName>
</protein>
<evidence type="ECO:0000256" key="1">
    <source>
        <dbReference type="SAM" id="MobiDB-lite"/>
    </source>
</evidence>
<feature type="compositionally biased region" description="Low complexity" evidence="1">
    <location>
        <begin position="257"/>
        <end position="270"/>
    </location>
</feature>
<sequence length="573" mass="62258">MRIENGQINLSSSHDFNMSSEVRAEKHVHNKIETHDGDVYEYEATYHAVGFDQQGRAEYEIDSAALSAMSAMASRAIGQGISISTRESFRASDSVADAGTAQNTEQVSATVSRHYARMNVDAEFSHISLNQSTGAAMIRDMQAEFMIRIMEMGLGRSLKEMSPEELGQMGLSEDNIMRIRGYFNDQDARRAQHQADLNRVKGMEWASDQDMNKRSVMEADNPSDTDVSQGVYIPPGSSDGISQDIPVSENTERDSVSSYETTLTSGSSSSGVENTDESAPLVAATSGEETAEPVQDYVPAGGTSEGIEEDNKEAAVPGATVPEDISDVGIGVTPQYDNQEEEEPIPPGMVRQTTTITESRQSIFREEEHTRFSAHGKVLTSDGREIDIELDVGMSRLFESTELAESIRVMKDPLVVNFDGPAVALDNQRTFMFDIDMDGEEDQLAQLQSGSGFLALDKNGDGVINDGSELFGAASGNGFADLAEYDEDGDGFIDEDDSVFNKLRIWVPGDDGESELFALLDKDVGAIHLNHVSTEFALNRVADNENMGYVRSSGVFLKESGGVGSVQQIDLAV</sequence>
<dbReference type="SUPFAM" id="SSF103647">
    <property type="entry name" value="TSP type-3 repeat"/>
    <property type="match status" value="1"/>
</dbReference>
<organism evidence="2 3">
    <name type="scientific">Oceanospirillum sediminis</name>
    <dbReference type="NCBI Taxonomy" id="2760088"/>
    <lineage>
        <taxon>Bacteria</taxon>
        <taxon>Pseudomonadati</taxon>
        <taxon>Pseudomonadota</taxon>
        <taxon>Gammaproteobacteria</taxon>
        <taxon>Oceanospirillales</taxon>
        <taxon>Oceanospirillaceae</taxon>
        <taxon>Oceanospirillum</taxon>
    </lineage>
</organism>
<evidence type="ECO:0008006" key="4">
    <source>
        <dbReference type="Google" id="ProtNLM"/>
    </source>
</evidence>
<evidence type="ECO:0000313" key="2">
    <source>
        <dbReference type="EMBL" id="MBB1486022.1"/>
    </source>
</evidence>
<proteinExistence type="predicted"/>
<evidence type="ECO:0000313" key="3">
    <source>
        <dbReference type="Proteomes" id="UP000565262"/>
    </source>
</evidence>
<dbReference type="InterPro" id="IPR028974">
    <property type="entry name" value="TSP_type-3_rpt"/>
</dbReference>
<dbReference type="RefSeq" id="WP_182807799.1">
    <property type="nucleotide sequence ID" value="NZ_JACJFM010000004.1"/>
</dbReference>
<dbReference type="AlphaFoldDB" id="A0A839IND1"/>
<reference evidence="2 3" key="1">
    <citation type="submission" date="2020-08" db="EMBL/GenBank/DDBJ databases">
        <title>Oceanospirillum sp. nov. isolated from marine sediment.</title>
        <authorList>
            <person name="Ji X."/>
        </authorList>
    </citation>
    <scope>NUCLEOTIDE SEQUENCE [LARGE SCALE GENOMIC DNA]</scope>
    <source>
        <strain evidence="2 3">D5</strain>
    </source>
</reference>
<dbReference type="EMBL" id="JACJFM010000004">
    <property type="protein sequence ID" value="MBB1486022.1"/>
    <property type="molecule type" value="Genomic_DNA"/>
</dbReference>
<feature type="region of interest" description="Disordered" evidence="1">
    <location>
        <begin position="199"/>
        <end position="332"/>
    </location>
</feature>
<dbReference type="PANTHER" id="PTHR39431:SF1">
    <property type="entry name" value="FRPA_C-RELATED PROTEIN"/>
    <property type="match status" value="1"/>
</dbReference>